<dbReference type="InterPro" id="IPR050496">
    <property type="entry name" value="SNF2_RAD54_helicase_repair"/>
</dbReference>
<proteinExistence type="predicted"/>
<accession>A0A183NN44</accession>
<keyword evidence="3" id="KW-1185">Reference proteome</keyword>
<feature type="domain" description="SNF2 N-terminal" evidence="1">
    <location>
        <begin position="8"/>
        <end position="126"/>
    </location>
</feature>
<protein>
    <recommendedName>
        <fullName evidence="1">SNF2 N-terminal domain-containing protein</fullName>
    </recommendedName>
</protein>
<dbReference type="PANTHER" id="PTHR45629:SF7">
    <property type="entry name" value="DNA EXCISION REPAIR PROTEIN ERCC-6-RELATED"/>
    <property type="match status" value="1"/>
</dbReference>
<sequence>MLNVPRHALCRLRARRRLLLTGTPLQNHLNELWSLANFCVPGRLTSSLEEFRRQFVIPLLNSRNLVQNVKNNLYNDDDCDSWSYTNYEKNCDDLESPSAKLFRLLNSFFLRRTCDVIAPKLTDKSKYS</sequence>
<name>A0A183NN44_9TREM</name>
<dbReference type="GO" id="GO:0005524">
    <property type="term" value="F:ATP binding"/>
    <property type="evidence" value="ECO:0007669"/>
    <property type="project" value="InterPro"/>
</dbReference>
<reference evidence="2 3" key="1">
    <citation type="submission" date="2018-11" db="EMBL/GenBank/DDBJ databases">
        <authorList>
            <consortium name="Pathogen Informatics"/>
        </authorList>
    </citation>
    <scope>NUCLEOTIDE SEQUENCE [LARGE SCALE GENOMIC DNA]</scope>
    <source>
        <strain>Denwood</strain>
        <strain evidence="3">Zambia</strain>
    </source>
</reference>
<dbReference type="AlphaFoldDB" id="A0A183NN44"/>
<dbReference type="Pfam" id="PF00176">
    <property type="entry name" value="SNF2-rel_dom"/>
    <property type="match status" value="1"/>
</dbReference>
<dbReference type="SUPFAM" id="SSF52540">
    <property type="entry name" value="P-loop containing nucleoside triphosphate hydrolases"/>
    <property type="match status" value="1"/>
</dbReference>
<dbReference type="Proteomes" id="UP000269396">
    <property type="component" value="Unassembled WGS sequence"/>
</dbReference>
<dbReference type="InterPro" id="IPR027417">
    <property type="entry name" value="P-loop_NTPase"/>
</dbReference>
<dbReference type="InterPro" id="IPR038718">
    <property type="entry name" value="SNF2-like_sf"/>
</dbReference>
<evidence type="ECO:0000313" key="2">
    <source>
        <dbReference type="EMBL" id="VDO96373.1"/>
    </source>
</evidence>
<dbReference type="EMBL" id="UZAL01006598">
    <property type="protein sequence ID" value="VDO96373.1"/>
    <property type="molecule type" value="Genomic_DNA"/>
</dbReference>
<dbReference type="Gene3D" id="3.40.50.10810">
    <property type="entry name" value="Tandem AAA-ATPase domain"/>
    <property type="match status" value="1"/>
</dbReference>
<dbReference type="STRING" id="31246.A0A183NN44"/>
<evidence type="ECO:0000313" key="3">
    <source>
        <dbReference type="Proteomes" id="UP000269396"/>
    </source>
</evidence>
<dbReference type="PANTHER" id="PTHR45629">
    <property type="entry name" value="SNF2/RAD54 FAMILY MEMBER"/>
    <property type="match status" value="1"/>
</dbReference>
<gene>
    <name evidence="2" type="ORF">SMTD_LOCUS3530</name>
</gene>
<evidence type="ECO:0000259" key="1">
    <source>
        <dbReference type="Pfam" id="PF00176"/>
    </source>
</evidence>
<organism evidence="2 3">
    <name type="scientific">Schistosoma mattheei</name>
    <dbReference type="NCBI Taxonomy" id="31246"/>
    <lineage>
        <taxon>Eukaryota</taxon>
        <taxon>Metazoa</taxon>
        <taxon>Spiralia</taxon>
        <taxon>Lophotrochozoa</taxon>
        <taxon>Platyhelminthes</taxon>
        <taxon>Trematoda</taxon>
        <taxon>Digenea</taxon>
        <taxon>Strigeidida</taxon>
        <taxon>Schistosomatoidea</taxon>
        <taxon>Schistosomatidae</taxon>
        <taxon>Schistosoma</taxon>
    </lineage>
</organism>
<dbReference type="InterPro" id="IPR000330">
    <property type="entry name" value="SNF2_N"/>
</dbReference>